<dbReference type="InterPro" id="IPR036732">
    <property type="entry name" value="AFP_Neu5c_C_sf"/>
</dbReference>
<dbReference type="InterPro" id="IPR006190">
    <property type="entry name" value="SAF_AFP_Neu5Ac"/>
</dbReference>
<dbReference type="Proteomes" id="UP000178385">
    <property type="component" value="Unassembled WGS sequence"/>
</dbReference>
<accession>A0A1G1Y5L8</accession>
<dbReference type="CDD" id="cd11615">
    <property type="entry name" value="SAF_NeuB_like"/>
    <property type="match status" value="1"/>
</dbReference>
<reference evidence="2 3" key="1">
    <citation type="journal article" date="2016" name="Nat. Commun.">
        <title>Thousands of microbial genomes shed light on interconnected biogeochemical processes in an aquifer system.</title>
        <authorList>
            <person name="Anantharaman K."/>
            <person name="Brown C.T."/>
            <person name="Hug L.A."/>
            <person name="Sharon I."/>
            <person name="Castelle C.J."/>
            <person name="Probst A.J."/>
            <person name="Thomas B.C."/>
            <person name="Singh A."/>
            <person name="Wilkins M.J."/>
            <person name="Karaoz U."/>
            <person name="Brodie E.L."/>
            <person name="Williams K.H."/>
            <person name="Hubbard S.S."/>
            <person name="Banfield J.F."/>
        </authorList>
    </citation>
    <scope>NUCLEOTIDE SEQUENCE [LARGE SCALE GENOMIC DNA]</scope>
</reference>
<gene>
    <name evidence="2" type="ORF">A2840_02715</name>
</gene>
<evidence type="ECO:0000259" key="1">
    <source>
        <dbReference type="PROSITE" id="PS50844"/>
    </source>
</evidence>
<dbReference type="InterPro" id="IPR013785">
    <property type="entry name" value="Aldolase_TIM"/>
</dbReference>
<dbReference type="SUPFAM" id="SSF51569">
    <property type="entry name" value="Aldolase"/>
    <property type="match status" value="1"/>
</dbReference>
<dbReference type="PANTHER" id="PTHR42966:SF1">
    <property type="entry name" value="SIALIC ACID SYNTHASE"/>
    <property type="match status" value="1"/>
</dbReference>
<name>A0A1G1Y5L8_9BACT</name>
<protein>
    <recommendedName>
        <fullName evidence="1">AFP-like domain-containing protein</fullName>
    </recommendedName>
</protein>
<dbReference type="GO" id="GO:0047444">
    <property type="term" value="F:N-acylneuraminate-9-phosphate synthase activity"/>
    <property type="evidence" value="ECO:0007669"/>
    <property type="project" value="TreeGrafter"/>
</dbReference>
<dbReference type="Pfam" id="PF08666">
    <property type="entry name" value="SAF"/>
    <property type="match status" value="1"/>
</dbReference>
<proteinExistence type="predicted"/>
<dbReference type="EMBL" id="MHIG01000028">
    <property type="protein sequence ID" value="OGY46857.1"/>
    <property type="molecule type" value="Genomic_DNA"/>
</dbReference>
<dbReference type="InterPro" id="IPR013132">
    <property type="entry name" value="PseI/NeuA/B-like_N"/>
</dbReference>
<comment type="caution">
    <text evidence="2">The sequence shown here is derived from an EMBL/GenBank/DDBJ whole genome shotgun (WGS) entry which is preliminary data.</text>
</comment>
<dbReference type="SUPFAM" id="SSF51269">
    <property type="entry name" value="AFP III-like domain"/>
    <property type="match status" value="1"/>
</dbReference>
<evidence type="ECO:0000313" key="3">
    <source>
        <dbReference type="Proteomes" id="UP000178385"/>
    </source>
</evidence>
<evidence type="ECO:0000313" key="2">
    <source>
        <dbReference type="EMBL" id="OGY46857.1"/>
    </source>
</evidence>
<dbReference type="SMART" id="SM00858">
    <property type="entry name" value="SAF"/>
    <property type="match status" value="1"/>
</dbReference>
<dbReference type="InterPro" id="IPR051690">
    <property type="entry name" value="PseI-like"/>
</dbReference>
<dbReference type="Gene3D" id="3.90.1210.10">
    <property type="entry name" value="Antifreeze-like/N-acetylneuraminic acid synthase C-terminal domain"/>
    <property type="match status" value="1"/>
</dbReference>
<dbReference type="Gene3D" id="3.20.20.70">
    <property type="entry name" value="Aldolase class I"/>
    <property type="match status" value="1"/>
</dbReference>
<dbReference type="PANTHER" id="PTHR42966">
    <property type="entry name" value="N-ACETYLNEURAMINATE SYNTHASE"/>
    <property type="match status" value="1"/>
</dbReference>
<organism evidence="2 3">
    <name type="scientific">Candidatus Buchananbacteria bacterium RIFCSPHIGHO2_01_FULL_47_11b</name>
    <dbReference type="NCBI Taxonomy" id="1797537"/>
    <lineage>
        <taxon>Bacteria</taxon>
        <taxon>Candidatus Buchananiibacteriota</taxon>
    </lineage>
</organism>
<dbReference type="Pfam" id="PF03102">
    <property type="entry name" value="NeuB"/>
    <property type="match status" value="1"/>
</dbReference>
<dbReference type="InterPro" id="IPR013974">
    <property type="entry name" value="SAF"/>
</dbReference>
<feature type="domain" description="AFP-like" evidence="1">
    <location>
        <begin position="296"/>
        <end position="351"/>
    </location>
</feature>
<dbReference type="GO" id="GO:0016051">
    <property type="term" value="P:carbohydrate biosynthetic process"/>
    <property type="evidence" value="ECO:0007669"/>
    <property type="project" value="InterPro"/>
</dbReference>
<dbReference type="InterPro" id="IPR057736">
    <property type="entry name" value="SAF_PseI/NeuA/NeuB"/>
</dbReference>
<sequence length="351" mass="38293">MKLHSTVTLGKTKVGDGQPPYIIAEIGLNHNGSLAIAKKLIDAAGAAGANAVKFQSFKAQNRISKKVKAVKYAETVIGLEETLFDMFDRLALSEEMQRELFAYARQQGIEVFSAPFDESSVDLLESLAVNFYKIASMDLVNLPLIERVAKTGKPIILSTGMSTLGQIEEAVDVISRNGNPNVVLLHCNSSYPAAPQEMNLSAITTLKDYFKVPVGLSDHTFGLNASHTALAIGANVIERHFTLDRTLEGPDHILSSEPAELVELVKLAKAIPEMLGDGIKRIQPSEYTTLNMQRKSLYAAVDIEPGETITRDKIAIKGPGGGLLPKYLDMVVGREAKKRIESDYPITWQDI</sequence>
<dbReference type="AlphaFoldDB" id="A0A1G1Y5L8"/>
<dbReference type="PROSITE" id="PS50844">
    <property type="entry name" value="AFP_LIKE"/>
    <property type="match status" value="1"/>
</dbReference>